<dbReference type="SMART" id="SM00849">
    <property type="entry name" value="Lactamase_B"/>
    <property type="match status" value="1"/>
</dbReference>
<organism evidence="6">
    <name type="scientific">human gut metagenome</name>
    <dbReference type="NCBI Taxonomy" id="408170"/>
    <lineage>
        <taxon>unclassified sequences</taxon>
        <taxon>metagenomes</taxon>
        <taxon>organismal metagenomes</taxon>
    </lineage>
</organism>
<dbReference type="SUPFAM" id="SSF56281">
    <property type="entry name" value="Metallo-hydrolase/oxidoreductase"/>
    <property type="match status" value="1"/>
</dbReference>
<evidence type="ECO:0000256" key="1">
    <source>
        <dbReference type="ARBA" id="ARBA00001947"/>
    </source>
</evidence>
<comment type="caution">
    <text evidence="6">The sequence shown here is derived from an EMBL/GenBank/DDBJ whole genome shotgun (WGS) entry which is preliminary data.</text>
</comment>
<dbReference type="Pfam" id="PF00753">
    <property type="entry name" value="Lactamase_B"/>
    <property type="match status" value="2"/>
</dbReference>
<evidence type="ECO:0000259" key="5">
    <source>
        <dbReference type="SMART" id="SM00849"/>
    </source>
</evidence>
<evidence type="ECO:0000256" key="2">
    <source>
        <dbReference type="ARBA" id="ARBA00022723"/>
    </source>
</evidence>
<proteinExistence type="predicted"/>
<keyword evidence="4" id="KW-0862">Zinc</keyword>
<dbReference type="GO" id="GO:0046872">
    <property type="term" value="F:metal ion binding"/>
    <property type="evidence" value="ECO:0007669"/>
    <property type="project" value="UniProtKB-KW"/>
</dbReference>
<reference evidence="6" key="1">
    <citation type="journal article" date="2013" name="Environ. Microbiol.">
        <title>Microbiota from the distal guts of lean and obese adolescents exhibit partial functional redundancy besides clear differences in community structure.</title>
        <authorList>
            <person name="Ferrer M."/>
            <person name="Ruiz A."/>
            <person name="Lanza F."/>
            <person name="Haange S.B."/>
            <person name="Oberbach A."/>
            <person name="Till H."/>
            <person name="Bargiela R."/>
            <person name="Campoy C."/>
            <person name="Segura M.T."/>
            <person name="Richter M."/>
            <person name="von Bergen M."/>
            <person name="Seifert J."/>
            <person name="Suarez A."/>
        </authorList>
    </citation>
    <scope>NUCLEOTIDE SEQUENCE</scope>
</reference>
<evidence type="ECO:0000256" key="4">
    <source>
        <dbReference type="ARBA" id="ARBA00022833"/>
    </source>
</evidence>
<dbReference type="CDD" id="cd06262">
    <property type="entry name" value="metallo-hydrolase-like_MBL-fold"/>
    <property type="match status" value="1"/>
</dbReference>
<dbReference type="InterPro" id="IPR051453">
    <property type="entry name" value="MBL_Glyoxalase_II"/>
</dbReference>
<comment type="cofactor">
    <cofactor evidence="1">
        <name>Zn(2+)</name>
        <dbReference type="ChEBI" id="CHEBI:29105"/>
    </cofactor>
</comment>
<dbReference type="EMBL" id="AJWZ01010212">
    <property type="protein sequence ID" value="EKC49109.1"/>
    <property type="molecule type" value="Genomic_DNA"/>
</dbReference>
<dbReference type="AlphaFoldDB" id="K1S1A3"/>
<sequence length="174" mass="19725">MEIETVVTGALDENCYILKKNNTCLVIDPGSDYPKIKERIGNNKILGVLITHAHFDHVGALRNFLTKRSIKIFKKSNCNEEKYTIGDFNFEVIYTPGHANDQIAFYFAEDKAMFSGDFIFKESIGRCDLPGGSEPDMVKSLEKIKTYAKDIVIYPGHGDKTTIGYELENNEFLR</sequence>
<dbReference type="InterPro" id="IPR036866">
    <property type="entry name" value="RibonucZ/Hydroxyglut_hydro"/>
</dbReference>
<dbReference type="Gene3D" id="3.60.15.10">
    <property type="entry name" value="Ribonuclease Z/Hydroxyacylglutathione hydrolase-like"/>
    <property type="match status" value="2"/>
</dbReference>
<protein>
    <submittedName>
        <fullName evidence="6">Metallo-beta-lactamase family protein</fullName>
    </submittedName>
</protein>
<name>K1S1A3_9ZZZZ</name>
<evidence type="ECO:0000256" key="3">
    <source>
        <dbReference type="ARBA" id="ARBA00022801"/>
    </source>
</evidence>
<dbReference type="PANTHER" id="PTHR46233">
    <property type="entry name" value="HYDROXYACYLGLUTATHIONE HYDROLASE GLOC"/>
    <property type="match status" value="1"/>
</dbReference>
<evidence type="ECO:0000313" key="6">
    <source>
        <dbReference type="EMBL" id="EKC49109.1"/>
    </source>
</evidence>
<keyword evidence="2" id="KW-0479">Metal-binding</keyword>
<gene>
    <name evidence="6" type="ORF">OBE_14812</name>
</gene>
<dbReference type="GO" id="GO:0016787">
    <property type="term" value="F:hydrolase activity"/>
    <property type="evidence" value="ECO:0007669"/>
    <property type="project" value="UniProtKB-KW"/>
</dbReference>
<keyword evidence="3" id="KW-0378">Hydrolase</keyword>
<accession>K1S1A3</accession>
<dbReference type="InterPro" id="IPR001279">
    <property type="entry name" value="Metallo-B-lactamas"/>
</dbReference>
<feature type="domain" description="Metallo-beta-lactamase" evidence="5">
    <location>
        <begin position="12"/>
        <end position="157"/>
    </location>
</feature>
<dbReference type="PANTHER" id="PTHR46233:SF3">
    <property type="entry name" value="HYDROXYACYLGLUTATHIONE HYDROLASE GLOC"/>
    <property type="match status" value="1"/>
</dbReference>